<dbReference type="EMBL" id="JAMPKM010000004">
    <property type="protein sequence ID" value="MEP0817423.1"/>
    <property type="molecule type" value="Genomic_DNA"/>
</dbReference>
<dbReference type="InterPro" id="IPR021256">
    <property type="entry name" value="DUF2808"/>
</dbReference>
<evidence type="ECO:0000313" key="3">
    <source>
        <dbReference type="Proteomes" id="UP001464891"/>
    </source>
</evidence>
<proteinExistence type="predicted"/>
<sequence length="193" mass="21219">MKGIATSLGILLTAATATWSLNLPLQAVTLADGTVYFVQPPRLVKATTTQSATYAWSATYYFTLDVPENAGEPLQKVTIAQREGIDALRYDLKDTQAFVGEPRGKRQAVALSEVIGDRKTRTVSVAFDPPIPPGQTVTVGLRPVRNPNIGGVYLFGVTAFPAGEKAHGQFLGFGRLHFYDSRDAWFLRDRWFR</sequence>
<organism evidence="2 3">
    <name type="scientific">Trichocoleus desertorum GB2-A4</name>
    <dbReference type="NCBI Taxonomy" id="2933944"/>
    <lineage>
        <taxon>Bacteria</taxon>
        <taxon>Bacillati</taxon>
        <taxon>Cyanobacteriota</taxon>
        <taxon>Cyanophyceae</taxon>
        <taxon>Leptolyngbyales</taxon>
        <taxon>Trichocoleusaceae</taxon>
        <taxon>Trichocoleus</taxon>
    </lineage>
</organism>
<accession>A0ABV0J6M7</accession>
<keyword evidence="3" id="KW-1185">Reference proteome</keyword>
<protein>
    <submittedName>
        <fullName evidence="2">DUF2808 domain-containing protein</fullName>
    </submittedName>
</protein>
<evidence type="ECO:0000313" key="2">
    <source>
        <dbReference type="EMBL" id="MEP0817423.1"/>
    </source>
</evidence>
<feature type="signal peptide" evidence="1">
    <location>
        <begin position="1"/>
        <end position="27"/>
    </location>
</feature>
<dbReference type="RefSeq" id="WP_190438511.1">
    <property type="nucleotide sequence ID" value="NZ_JAMPKM010000004.1"/>
</dbReference>
<comment type="caution">
    <text evidence="2">The sequence shown here is derived from an EMBL/GenBank/DDBJ whole genome shotgun (WGS) entry which is preliminary data.</text>
</comment>
<feature type="chain" id="PRO_5045294957" evidence="1">
    <location>
        <begin position="28"/>
        <end position="193"/>
    </location>
</feature>
<evidence type="ECO:0000256" key="1">
    <source>
        <dbReference type="SAM" id="SignalP"/>
    </source>
</evidence>
<reference evidence="2 3" key="1">
    <citation type="submission" date="2022-04" db="EMBL/GenBank/DDBJ databases">
        <title>Positive selection, recombination, and allopatry shape intraspecific diversity of widespread and dominant cyanobacteria.</title>
        <authorList>
            <person name="Wei J."/>
            <person name="Shu W."/>
            <person name="Hu C."/>
        </authorList>
    </citation>
    <scope>NUCLEOTIDE SEQUENCE [LARGE SCALE GENOMIC DNA]</scope>
    <source>
        <strain evidence="2 3">GB2-A4</strain>
    </source>
</reference>
<keyword evidence="1" id="KW-0732">Signal</keyword>
<gene>
    <name evidence="2" type="ORF">NC998_09980</name>
</gene>
<dbReference type="Proteomes" id="UP001464891">
    <property type="component" value="Unassembled WGS sequence"/>
</dbReference>
<dbReference type="Pfam" id="PF10989">
    <property type="entry name" value="DUF2808"/>
    <property type="match status" value="1"/>
</dbReference>
<name>A0ABV0J6M7_9CYAN</name>